<dbReference type="EMBL" id="CAKMTQ010000045">
    <property type="protein sequence ID" value="CAH1538511.1"/>
    <property type="molecule type" value="Genomic_DNA"/>
</dbReference>
<keyword evidence="1" id="KW-1133">Transmembrane helix</keyword>
<dbReference type="InterPro" id="IPR021484">
    <property type="entry name" value="DUF3137"/>
</dbReference>
<reference evidence="2" key="1">
    <citation type="submission" date="2022-01" db="EMBL/GenBank/DDBJ databases">
        <authorList>
            <person name="Lagorce A."/>
        </authorList>
    </citation>
    <scope>NUCLEOTIDE SEQUENCE</scope>
    <source>
        <strain evidence="2">Th15_F1_D04</strain>
    </source>
</reference>
<accession>A0AAU9QBM2</accession>
<dbReference type="Pfam" id="PF11335">
    <property type="entry name" value="DUF3137"/>
    <property type="match status" value="1"/>
</dbReference>
<evidence type="ECO:0008006" key="4">
    <source>
        <dbReference type="Google" id="ProtNLM"/>
    </source>
</evidence>
<evidence type="ECO:0000256" key="1">
    <source>
        <dbReference type="SAM" id="Phobius"/>
    </source>
</evidence>
<name>A0AAU9QBM2_9VIBR</name>
<dbReference type="Proteomes" id="UP001295420">
    <property type="component" value="Unassembled WGS sequence"/>
</dbReference>
<gene>
    <name evidence="2" type="ORF">THF1D04_50304</name>
</gene>
<sequence length="388" mass="44015">MRINVCKMGILPVTEKGVRTTTHLVQRTWDVALWIAFRVTLVAVAAIRLAIVGNGLNSKNKREAMTTDQLKTLFENDLRHKLEPLEALRLEALRRRKFLGLAVLGFFGTVVFDLATSATVFVLLALMIGGWAYFNQKHNQFRTTYKQHIMQSLLAHIEPSLTWDPNCKLSKETFERSGLYLDRCDGFVSDDYISGTIGDAKVVMSEIEASKLISSGSDSSSKHHVFFAGLFCEIDVPMNEDICTFVLSDRDDGPTLREKLWDSFFKIQIGKRVRMGHPEFDQQYEVYSDDLDTAKQLLTDELIERVLTFRRESEFSSLSLSQVNGKLYIAISHWKELFEPKLDEPAGEFEAVAEIYRELDFLIGTIHSLGLTKPMPQPMTKQSTSAIA</sequence>
<keyword evidence="1" id="KW-0812">Transmembrane</keyword>
<proteinExistence type="predicted"/>
<feature type="transmembrane region" description="Helical" evidence="1">
    <location>
        <begin position="101"/>
        <end position="134"/>
    </location>
</feature>
<comment type="caution">
    <text evidence="2">The sequence shown here is derived from an EMBL/GenBank/DDBJ whole genome shotgun (WGS) entry which is preliminary data.</text>
</comment>
<protein>
    <recommendedName>
        <fullName evidence="4">DUF3137 domain-containing protein</fullName>
    </recommendedName>
</protein>
<evidence type="ECO:0000313" key="2">
    <source>
        <dbReference type="EMBL" id="CAH1538511.1"/>
    </source>
</evidence>
<dbReference type="AlphaFoldDB" id="A0AAU9QBM2"/>
<keyword evidence="1" id="KW-0472">Membrane</keyword>
<evidence type="ECO:0000313" key="3">
    <source>
        <dbReference type="Proteomes" id="UP001295420"/>
    </source>
</evidence>
<organism evidence="2 3">
    <name type="scientific">Vibrio owensii</name>
    <dbReference type="NCBI Taxonomy" id="696485"/>
    <lineage>
        <taxon>Bacteria</taxon>
        <taxon>Pseudomonadati</taxon>
        <taxon>Pseudomonadota</taxon>
        <taxon>Gammaproteobacteria</taxon>
        <taxon>Vibrionales</taxon>
        <taxon>Vibrionaceae</taxon>
        <taxon>Vibrio</taxon>
    </lineage>
</organism>
<feature type="transmembrane region" description="Helical" evidence="1">
    <location>
        <begin position="31"/>
        <end position="52"/>
    </location>
</feature>